<dbReference type="InterPro" id="IPR035940">
    <property type="entry name" value="CAP_sf"/>
</dbReference>
<comment type="caution">
    <text evidence="3">The sequence shown here is derived from an EMBL/GenBank/DDBJ whole genome shotgun (WGS) entry which is preliminary data.</text>
</comment>
<evidence type="ECO:0000256" key="1">
    <source>
        <dbReference type="SAM" id="SignalP"/>
    </source>
</evidence>
<dbReference type="Proteomes" id="UP000332515">
    <property type="component" value="Unassembled WGS sequence"/>
</dbReference>
<keyword evidence="4" id="KW-1185">Reference proteome</keyword>
<dbReference type="SUPFAM" id="SSF55797">
    <property type="entry name" value="PR-1-like"/>
    <property type="match status" value="1"/>
</dbReference>
<dbReference type="PANTHER" id="PTHR31157">
    <property type="entry name" value="SCP DOMAIN-CONTAINING PROTEIN"/>
    <property type="match status" value="1"/>
</dbReference>
<evidence type="ECO:0000259" key="2">
    <source>
        <dbReference type="Pfam" id="PF00188"/>
    </source>
</evidence>
<dbReference type="PANTHER" id="PTHR31157:SF1">
    <property type="entry name" value="SCP DOMAIN-CONTAINING PROTEIN"/>
    <property type="match status" value="1"/>
</dbReference>
<reference evidence="3 4" key="1">
    <citation type="submission" date="2019-09" db="EMBL/GenBank/DDBJ databases">
        <title>Segnochrobactrum spirostomi gen. nov., sp. nov., isolated from the ciliate Spirostomum cf. yagiui and description of a novel family, Segnochrobactraceae fam. nov. within the order Rhizobiales of the class Alphaproteobacteria.</title>
        <authorList>
            <person name="Akter S."/>
            <person name="Shazib S.U.A."/>
            <person name="Shin M.K."/>
        </authorList>
    </citation>
    <scope>NUCLEOTIDE SEQUENCE [LARGE SCALE GENOMIC DNA]</scope>
    <source>
        <strain evidence="3 4">Sp-1</strain>
    </source>
</reference>
<feature type="domain" description="SCP" evidence="2">
    <location>
        <begin position="45"/>
        <end position="160"/>
    </location>
</feature>
<protein>
    <submittedName>
        <fullName evidence="3">CAP domain-containing protein</fullName>
    </submittedName>
</protein>
<sequence>MRIERVSARRLAPALALAAALAGCAGPAPRYEATPLRIDPAAAVSLVSAYRVRHGLNPVTLNPALTAAAEEQAMAMAENGRMSHAFSSSDTLPARLAHVGYDWSVTAENVGAGYRTLDAAFAGWVGSPHHNENLLRKGVTEIGIAAARSTEKRYGYYWSLVLAGPRKARAASHTGPFGSAPVGTGTASSGFTFMGLPIGSPAPSSQGSPQ</sequence>
<feature type="chain" id="PRO_5025422028" evidence="1">
    <location>
        <begin position="26"/>
        <end position="210"/>
    </location>
</feature>
<organism evidence="3 4">
    <name type="scientific">Segnochrobactrum spirostomi</name>
    <dbReference type="NCBI Taxonomy" id="2608987"/>
    <lineage>
        <taxon>Bacteria</taxon>
        <taxon>Pseudomonadati</taxon>
        <taxon>Pseudomonadota</taxon>
        <taxon>Alphaproteobacteria</taxon>
        <taxon>Hyphomicrobiales</taxon>
        <taxon>Segnochrobactraceae</taxon>
        <taxon>Segnochrobactrum</taxon>
    </lineage>
</organism>
<dbReference type="InterPro" id="IPR014044">
    <property type="entry name" value="CAP_dom"/>
</dbReference>
<keyword evidence="1" id="KW-0732">Signal</keyword>
<name>A0A6A7Y2G3_9HYPH</name>
<dbReference type="EMBL" id="VWNA01000001">
    <property type="protein sequence ID" value="MQT11942.1"/>
    <property type="molecule type" value="Genomic_DNA"/>
</dbReference>
<dbReference type="PROSITE" id="PS51257">
    <property type="entry name" value="PROKAR_LIPOPROTEIN"/>
    <property type="match status" value="1"/>
</dbReference>
<dbReference type="AlphaFoldDB" id="A0A6A7Y2G3"/>
<dbReference type="RefSeq" id="WP_153479245.1">
    <property type="nucleotide sequence ID" value="NZ_VWNA01000001.1"/>
</dbReference>
<evidence type="ECO:0000313" key="3">
    <source>
        <dbReference type="EMBL" id="MQT11942.1"/>
    </source>
</evidence>
<dbReference type="CDD" id="cd05379">
    <property type="entry name" value="CAP_bacterial"/>
    <property type="match status" value="1"/>
</dbReference>
<feature type="signal peptide" evidence="1">
    <location>
        <begin position="1"/>
        <end position="25"/>
    </location>
</feature>
<dbReference type="Pfam" id="PF00188">
    <property type="entry name" value="CAP"/>
    <property type="match status" value="1"/>
</dbReference>
<dbReference type="Gene3D" id="3.40.33.10">
    <property type="entry name" value="CAP"/>
    <property type="match status" value="1"/>
</dbReference>
<proteinExistence type="predicted"/>
<gene>
    <name evidence="3" type="ORF">F0357_04490</name>
</gene>
<accession>A0A6A7Y2G3</accession>
<evidence type="ECO:0000313" key="4">
    <source>
        <dbReference type="Proteomes" id="UP000332515"/>
    </source>
</evidence>